<dbReference type="SMART" id="SM00093">
    <property type="entry name" value="SERPIN"/>
    <property type="match status" value="1"/>
</dbReference>
<evidence type="ECO:0000256" key="2">
    <source>
        <dbReference type="RuleBase" id="RU000411"/>
    </source>
</evidence>
<name>A0A9X0CEX4_9CNID</name>
<dbReference type="Proteomes" id="UP001163046">
    <property type="component" value="Unassembled WGS sequence"/>
</dbReference>
<gene>
    <name evidence="5" type="ORF">OS493_030240</name>
</gene>
<dbReference type="PANTHER" id="PTHR11461:SF211">
    <property type="entry name" value="GH10112P-RELATED"/>
    <property type="match status" value="1"/>
</dbReference>
<dbReference type="Gene3D" id="2.30.39.10">
    <property type="entry name" value="Alpha-1-antitrypsin, domain 1"/>
    <property type="match status" value="1"/>
</dbReference>
<dbReference type="InterPro" id="IPR036186">
    <property type="entry name" value="Serpin_sf"/>
</dbReference>
<dbReference type="InterPro" id="IPR000215">
    <property type="entry name" value="Serpin_fam"/>
</dbReference>
<comment type="similarity">
    <text evidence="1 2">Belongs to the serpin family.</text>
</comment>
<accession>A0A9X0CEX4</accession>
<dbReference type="InterPro" id="IPR042185">
    <property type="entry name" value="Serpin_sf_2"/>
</dbReference>
<dbReference type="AlphaFoldDB" id="A0A9X0CEX4"/>
<dbReference type="GO" id="GO:0005615">
    <property type="term" value="C:extracellular space"/>
    <property type="evidence" value="ECO:0007669"/>
    <property type="project" value="InterPro"/>
</dbReference>
<feature type="compositionally biased region" description="Polar residues" evidence="3">
    <location>
        <begin position="348"/>
        <end position="357"/>
    </location>
</feature>
<comment type="caution">
    <text evidence="5">The sequence shown here is derived from an EMBL/GenBank/DDBJ whole genome shotgun (WGS) entry which is preliminary data.</text>
</comment>
<dbReference type="GO" id="GO:0004867">
    <property type="term" value="F:serine-type endopeptidase inhibitor activity"/>
    <property type="evidence" value="ECO:0007669"/>
    <property type="project" value="InterPro"/>
</dbReference>
<proteinExistence type="inferred from homology"/>
<feature type="domain" description="Serpin" evidence="4">
    <location>
        <begin position="1"/>
        <end position="338"/>
    </location>
</feature>
<reference evidence="5" key="1">
    <citation type="submission" date="2023-01" db="EMBL/GenBank/DDBJ databases">
        <title>Genome assembly of the deep-sea coral Lophelia pertusa.</title>
        <authorList>
            <person name="Herrera S."/>
            <person name="Cordes E."/>
        </authorList>
    </citation>
    <scope>NUCLEOTIDE SEQUENCE</scope>
    <source>
        <strain evidence="5">USNM1676648</strain>
        <tissue evidence="5">Polyp</tissue>
    </source>
</reference>
<keyword evidence="6" id="KW-1185">Reference proteome</keyword>
<evidence type="ECO:0000256" key="3">
    <source>
        <dbReference type="SAM" id="MobiDB-lite"/>
    </source>
</evidence>
<dbReference type="EMBL" id="MU827809">
    <property type="protein sequence ID" value="KAJ7324067.1"/>
    <property type="molecule type" value="Genomic_DNA"/>
</dbReference>
<sequence length="363" mass="41394">MVYLGSRENTAHQIAQALKWYNHEFEDVHLAMKSLQEAIMESEHDSLELKIANRIWGHEHIDETAEFKESSLAFYNTPIAKVDFKDSYERAREEINKWVEQNTARKIKGFLPPGAVNQDTRLALINAIYFKGTWLHAFKREKTHHAPFHTGSDRENVIEVDMMSRTSKHSYFDDRENNCKIIEFPYSGDDVSMLIILPNEIDGASQLEQMINTEMLSQWIMSLENTTVKVSIPKFILSQHFELKEVLSQLGISDLFDAGSADLSGLSSVESLFVSHVIHKAHVDVNEKGTEAAAATGVIMQKRSLDMPPEFYADHPFLFVIYHKSSSTVLFIGRVKRPEITEEENDTVKVNSKPSSAHHSDEL</sequence>
<evidence type="ECO:0000313" key="5">
    <source>
        <dbReference type="EMBL" id="KAJ7324067.1"/>
    </source>
</evidence>
<dbReference type="PANTHER" id="PTHR11461">
    <property type="entry name" value="SERINE PROTEASE INHIBITOR, SERPIN"/>
    <property type="match status" value="1"/>
</dbReference>
<dbReference type="SUPFAM" id="SSF56574">
    <property type="entry name" value="Serpins"/>
    <property type="match status" value="1"/>
</dbReference>
<dbReference type="InterPro" id="IPR023796">
    <property type="entry name" value="Serpin_dom"/>
</dbReference>
<dbReference type="InterPro" id="IPR042178">
    <property type="entry name" value="Serpin_sf_1"/>
</dbReference>
<evidence type="ECO:0000256" key="1">
    <source>
        <dbReference type="ARBA" id="ARBA00009500"/>
    </source>
</evidence>
<dbReference type="PROSITE" id="PS00284">
    <property type="entry name" value="SERPIN"/>
    <property type="match status" value="1"/>
</dbReference>
<dbReference type="CDD" id="cd00172">
    <property type="entry name" value="serpin"/>
    <property type="match status" value="1"/>
</dbReference>
<organism evidence="5 6">
    <name type="scientific">Desmophyllum pertusum</name>
    <dbReference type="NCBI Taxonomy" id="174260"/>
    <lineage>
        <taxon>Eukaryota</taxon>
        <taxon>Metazoa</taxon>
        <taxon>Cnidaria</taxon>
        <taxon>Anthozoa</taxon>
        <taxon>Hexacorallia</taxon>
        <taxon>Scleractinia</taxon>
        <taxon>Caryophylliina</taxon>
        <taxon>Caryophylliidae</taxon>
        <taxon>Desmophyllum</taxon>
    </lineage>
</organism>
<evidence type="ECO:0000259" key="4">
    <source>
        <dbReference type="SMART" id="SM00093"/>
    </source>
</evidence>
<dbReference type="OrthoDB" id="671595at2759"/>
<dbReference type="InterPro" id="IPR023795">
    <property type="entry name" value="Serpin_CS"/>
</dbReference>
<evidence type="ECO:0000313" key="6">
    <source>
        <dbReference type="Proteomes" id="UP001163046"/>
    </source>
</evidence>
<feature type="region of interest" description="Disordered" evidence="3">
    <location>
        <begin position="342"/>
        <end position="363"/>
    </location>
</feature>
<dbReference type="Gene3D" id="3.30.497.10">
    <property type="entry name" value="Antithrombin, subunit I, domain 2"/>
    <property type="match status" value="1"/>
</dbReference>
<dbReference type="Pfam" id="PF00079">
    <property type="entry name" value="Serpin"/>
    <property type="match status" value="1"/>
</dbReference>
<protein>
    <recommendedName>
        <fullName evidence="4">Serpin domain-containing protein</fullName>
    </recommendedName>
</protein>